<keyword evidence="2" id="KW-1185">Reference proteome</keyword>
<dbReference type="InParanoid" id="B9SUM5"/>
<evidence type="ECO:0000313" key="1">
    <source>
        <dbReference type="EMBL" id="EEF32705.1"/>
    </source>
</evidence>
<dbReference type="Proteomes" id="UP000008311">
    <property type="component" value="Unassembled WGS sequence"/>
</dbReference>
<accession>B9SUM5</accession>
<evidence type="ECO:0000313" key="2">
    <source>
        <dbReference type="Proteomes" id="UP000008311"/>
    </source>
</evidence>
<gene>
    <name evidence="1" type="ORF">RCOM_0999130</name>
</gene>
<dbReference type="AlphaFoldDB" id="B9SUM5"/>
<sequence length="112" mass="12067">MLLFVCFIRAIVVIALSTAALMEIFIRRGGSRGVNRGSASRVSLGSASEGHHEVIDLSEGTPVLYGPAPPFLLHLAGSARLLVLLPLTNSLLSLVFPRGRQVVTWRCSKNRS</sequence>
<protein>
    <submittedName>
        <fullName evidence="1">Uncharacterized protein</fullName>
    </submittedName>
</protein>
<name>B9SUM5_RICCO</name>
<organism evidence="1 2">
    <name type="scientific">Ricinus communis</name>
    <name type="common">Castor bean</name>
    <dbReference type="NCBI Taxonomy" id="3988"/>
    <lineage>
        <taxon>Eukaryota</taxon>
        <taxon>Viridiplantae</taxon>
        <taxon>Streptophyta</taxon>
        <taxon>Embryophyta</taxon>
        <taxon>Tracheophyta</taxon>
        <taxon>Spermatophyta</taxon>
        <taxon>Magnoliopsida</taxon>
        <taxon>eudicotyledons</taxon>
        <taxon>Gunneridae</taxon>
        <taxon>Pentapetalae</taxon>
        <taxon>rosids</taxon>
        <taxon>fabids</taxon>
        <taxon>Malpighiales</taxon>
        <taxon>Euphorbiaceae</taxon>
        <taxon>Acalyphoideae</taxon>
        <taxon>Acalypheae</taxon>
        <taxon>Ricinus</taxon>
    </lineage>
</organism>
<proteinExistence type="predicted"/>
<dbReference type="EMBL" id="EQ974149">
    <property type="protein sequence ID" value="EEF32705.1"/>
    <property type="molecule type" value="Genomic_DNA"/>
</dbReference>
<reference evidence="2" key="1">
    <citation type="journal article" date="2010" name="Nat. Biotechnol.">
        <title>Draft genome sequence of the oilseed species Ricinus communis.</title>
        <authorList>
            <person name="Chan A.P."/>
            <person name="Crabtree J."/>
            <person name="Zhao Q."/>
            <person name="Lorenzi H."/>
            <person name="Orvis J."/>
            <person name="Puiu D."/>
            <person name="Melake-Berhan A."/>
            <person name="Jones K.M."/>
            <person name="Redman J."/>
            <person name="Chen G."/>
            <person name="Cahoon E.B."/>
            <person name="Gedil M."/>
            <person name="Stanke M."/>
            <person name="Haas B.J."/>
            <person name="Wortman J.R."/>
            <person name="Fraser-Liggett C.M."/>
            <person name="Ravel J."/>
            <person name="Rabinowicz P.D."/>
        </authorList>
    </citation>
    <scope>NUCLEOTIDE SEQUENCE [LARGE SCALE GENOMIC DNA]</scope>
    <source>
        <strain evidence="2">cv. Hale</strain>
    </source>
</reference>